<dbReference type="Proteomes" id="UP001169719">
    <property type="component" value="Unassembled WGS sequence"/>
</dbReference>
<evidence type="ECO:0000313" key="2">
    <source>
        <dbReference type="Proteomes" id="UP001169719"/>
    </source>
</evidence>
<reference evidence="1" key="1">
    <citation type="submission" date="2024-05" db="EMBL/GenBank/DDBJ databases">
        <title>Genome Sequences of Four Agar- Degrading Marine Bacteria.</title>
        <authorList>
            <person name="Phillips E.K."/>
            <person name="Shaffer J.C."/>
            <person name="Henson M.W."/>
            <person name="Temperton B."/>
            <person name="Thrash C.J."/>
            <person name="Martin M.O."/>
        </authorList>
    </citation>
    <scope>NUCLEOTIDE SEQUENCE</scope>
    <source>
        <strain evidence="1">EKP203</strain>
    </source>
</reference>
<dbReference type="RefSeq" id="WP_289964110.1">
    <property type="nucleotide sequence ID" value="NZ_JAUEOZ010000003.1"/>
</dbReference>
<keyword evidence="2" id="KW-1185">Reference proteome</keyword>
<accession>A0ABT7Y7A0</accession>
<comment type="caution">
    <text evidence="1">The sequence shown here is derived from an EMBL/GenBank/DDBJ whole genome shotgun (WGS) entry which is preliminary data.</text>
</comment>
<dbReference type="EMBL" id="JAUEOZ010000003">
    <property type="protein sequence ID" value="MDN2483929.1"/>
    <property type="molecule type" value="Genomic_DNA"/>
</dbReference>
<name>A0ABT7Y7A0_9VIBR</name>
<gene>
    <name evidence="1" type="ORF">QWJ08_21475</name>
</gene>
<protein>
    <submittedName>
        <fullName evidence="1">Uncharacterized protein</fullName>
    </submittedName>
</protein>
<organism evidence="1 2">
    <name type="scientific">Vibrio agarivorans</name>
    <dbReference type="NCBI Taxonomy" id="153622"/>
    <lineage>
        <taxon>Bacteria</taxon>
        <taxon>Pseudomonadati</taxon>
        <taxon>Pseudomonadota</taxon>
        <taxon>Gammaproteobacteria</taxon>
        <taxon>Vibrionales</taxon>
        <taxon>Vibrionaceae</taxon>
        <taxon>Vibrio</taxon>
    </lineage>
</organism>
<sequence length="82" mass="9475">MASMKTMTTKLVDYSKKRGPKFTWWLCCTAGEMTGQCDEIPVNGGFSEQIKWLRTWLMSNQEKHTALSRNILARWSETRSKG</sequence>
<evidence type="ECO:0000313" key="1">
    <source>
        <dbReference type="EMBL" id="MDN2483929.1"/>
    </source>
</evidence>
<proteinExistence type="predicted"/>